<dbReference type="AlphaFoldDB" id="A0A139HTN4"/>
<comment type="caution">
    <text evidence="1">The sequence shown here is derived from an EMBL/GenBank/DDBJ whole genome shotgun (WGS) entry which is preliminary data.</text>
</comment>
<organism evidence="1 2">
    <name type="scientific">Pseudocercospora eumusae</name>
    <dbReference type="NCBI Taxonomy" id="321146"/>
    <lineage>
        <taxon>Eukaryota</taxon>
        <taxon>Fungi</taxon>
        <taxon>Dikarya</taxon>
        <taxon>Ascomycota</taxon>
        <taxon>Pezizomycotina</taxon>
        <taxon>Dothideomycetes</taxon>
        <taxon>Dothideomycetidae</taxon>
        <taxon>Mycosphaerellales</taxon>
        <taxon>Mycosphaerellaceae</taxon>
        <taxon>Pseudocercospora</taxon>
    </lineage>
</organism>
<accession>A0A139HTN4</accession>
<reference evidence="1 2" key="1">
    <citation type="submission" date="2015-07" db="EMBL/GenBank/DDBJ databases">
        <title>Comparative genomics of the Sigatoka disease complex on banana suggests a link between parallel evolutionary changes in Pseudocercospora fijiensis and Pseudocercospora eumusae and increased virulence on the banana host.</title>
        <authorList>
            <person name="Chang T.-C."/>
            <person name="Salvucci A."/>
            <person name="Crous P.W."/>
            <person name="Stergiopoulos I."/>
        </authorList>
    </citation>
    <scope>NUCLEOTIDE SEQUENCE [LARGE SCALE GENOMIC DNA]</scope>
    <source>
        <strain evidence="1 2">CBS 114824</strain>
    </source>
</reference>
<evidence type="ECO:0000313" key="1">
    <source>
        <dbReference type="EMBL" id="KXT05835.1"/>
    </source>
</evidence>
<keyword evidence="2" id="KW-1185">Reference proteome</keyword>
<evidence type="ECO:0000313" key="2">
    <source>
        <dbReference type="Proteomes" id="UP000070133"/>
    </source>
</evidence>
<dbReference type="Proteomes" id="UP000070133">
    <property type="component" value="Unassembled WGS sequence"/>
</dbReference>
<sequence>MSEKQHDAEDWLGHEIQHSVENSFAVCRDDLESCHPDEQPRQHIGTGGSQSNSVQIFLCTPQTLDSTVILRSRLDTSLLNTSICKLKISFDFGSDLRKTLEIGALSTRTCMFFDVTDIRNATKYAVATTKSAVAGRQNFQSFTLPEIAKVATLFSYGN</sequence>
<proteinExistence type="predicted"/>
<dbReference type="EMBL" id="LFZN01000010">
    <property type="protein sequence ID" value="KXT05835.1"/>
    <property type="molecule type" value="Genomic_DNA"/>
</dbReference>
<gene>
    <name evidence="1" type="ORF">AC578_1105</name>
</gene>
<protein>
    <submittedName>
        <fullName evidence="1">Uncharacterized protein</fullName>
    </submittedName>
</protein>
<name>A0A139HTN4_9PEZI</name>